<dbReference type="Proteomes" id="UP000054826">
    <property type="component" value="Unassembled WGS sequence"/>
</dbReference>
<name>A0A0V1GKZ2_TRIPS</name>
<feature type="transmembrane region" description="Helical" evidence="1">
    <location>
        <begin position="21"/>
        <end position="40"/>
    </location>
</feature>
<evidence type="ECO:0000313" key="2">
    <source>
        <dbReference type="EMBL" id="KRY98840.1"/>
    </source>
</evidence>
<evidence type="ECO:0000313" key="3">
    <source>
        <dbReference type="Proteomes" id="UP000054826"/>
    </source>
</evidence>
<dbReference type="EMBL" id="JYDV01001748">
    <property type="protein sequence ID" value="KRY98840.1"/>
    <property type="molecule type" value="Genomic_DNA"/>
</dbReference>
<keyword evidence="1" id="KW-0812">Transmembrane</keyword>
<gene>
    <name evidence="2" type="ORF">T4C_14116</name>
</gene>
<accession>A0A0V1GKZ2</accession>
<comment type="caution">
    <text evidence="2">The sequence shown here is derived from an EMBL/GenBank/DDBJ whole genome shotgun (WGS) entry which is preliminary data.</text>
</comment>
<protein>
    <submittedName>
        <fullName evidence="2">Uncharacterized protein</fullName>
    </submittedName>
</protein>
<keyword evidence="1" id="KW-0472">Membrane</keyword>
<evidence type="ECO:0000256" key="1">
    <source>
        <dbReference type="SAM" id="Phobius"/>
    </source>
</evidence>
<reference evidence="2 3" key="1">
    <citation type="submission" date="2015-01" db="EMBL/GenBank/DDBJ databases">
        <title>Evolution of Trichinella species and genotypes.</title>
        <authorList>
            <person name="Korhonen P.K."/>
            <person name="Edoardo P."/>
            <person name="Giuseppe L.R."/>
            <person name="Gasser R.B."/>
        </authorList>
    </citation>
    <scope>NUCLEOTIDE SEQUENCE [LARGE SCALE GENOMIC DNA]</scope>
    <source>
        <strain evidence="2">ISS176</strain>
    </source>
</reference>
<proteinExistence type="predicted"/>
<sequence>MSSFHSSASCRPRSASCRPRFYFYLIFIVHICTNWLLYALNELRERLPLNDVTACHVD</sequence>
<keyword evidence="1" id="KW-1133">Transmembrane helix</keyword>
<organism evidence="2 3">
    <name type="scientific">Trichinella pseudospiralis</name>
    <name type="common">Parasitic roundworm</name>
    <dbReference type="NCBI Taxonomy" id="6337"/>
    <lineage>
        <taxon>Eukaryota</taxon>
        <taxon>Metazoa</taxon>
        <taxon>Ecdysozoa</taxon>
        <taxon>Nematoda</taxon>
        <taxon>Enoplea</taxon>
        <taxon>Dorylaimia</taxon>
        <taxon>Trichinellida</taxon>
        <taxon>Trichinellidae</taxon>
        <taxon>Trichinella</taxon>
    </lineage>
</organism>
<dbReference type="AlphaFoldDB" id="A0A0V1GKZ2"/>